<feature type="region of interest" description="Disordered" evidence="6">
    <location>
        <begin position="18"/>
        <end position="64"/>
    </location>
</feature>
<dbReference type="SMART" id="SM00906">
    <property type="entry name" value="Fungal_trans"/>
    <property type="match status" value="1"/>
</dbReference>
<evidence type="ECO:0000259" key="7">
    <source>
        <dbReference type="SMART" id="SM00906"/>
    </source>
</evidence>
<dbReference type="PANTHER" id="PTHR31001">
    <property type="entry name" value="UNCHARACTERIZED TRANSCRIPTIONAL REGULATORY PROTEIN"/>
    <property type="match status" value="1"/>
</dbReference>
<evidence type="ECO:0000256" key="3">
    <source>
        <dbReference type="ARBA" id="ARBA00023163"/>
    </source>
</evidence>
<feature type="compositionally biased region" description="Polar residues" evidence="6">
    <location>
        <begin position="1056"/>
        <end position="1072"/>
    </location>
</feature>
<comment type="subcellular location">
    <subcellularLocation>
        <location evidence="1">Nucleus</location>
    </subcellularLocation>
</comment>
<reference evidence="8" key="1">
    <citation type="submission" date="2020-06" db="EMBL/GenBank/DDBJ databases">
        <title>Draft genome sequences of strains closely related to Aspergillus parafelis and Aspergillus hiratsukae.</title>
        <authorList>
            <person name="Dos Santos R.A.C."/>
            <person name="Rivero-Menendez O."/>
            <person name="Steenwyk J.L."/>
            <person name="Mead M.E."/>
            <person name="Goldman G.H."/>
            <person name="Alastruey-Izquierdo A."/>
            <person name="Rokas A."/>
        </authorList>
    </citation>
    <scope>NUCLEOTIDE SEQUENCE</scope>
    <source>
        <strain evidence="8">CNM-CM7691</strain>
    </source>
</reference>
<evidence type="ECO:0000256" key="2">
    <source>
        <dbReference type="ARBA" id="ARBA00023015"/>
    </source>
</evidence>
<dbReference type="InterPro" id="IPR007219">
    <property type="entry name" value="XnlR_reg_dom"/>
</dbReference>
<comment type="caution">
    <text evidence="8">The sequence shown here is derived from an EMBL/GenBank/DDBJ whole genome shotgun (WGS) entry which is preliminary data.</text>
</comment>
<feature type="compositionally biased region" description="Basic residues" evidence="6">
    <location>
        <begin position="45"/>
        <end position="57"/>
    </location>
</feature>
<accession>A0A8H6QZS9</accession>
<evidence type="ECO:0000256" key="1">
    <source>
        <dbReference type="ARBA" id="ARBA00004123"/>
    </source>
</evidence>
<dbReference type="EMBL" id="JACBAG010001777">
    <property type="protein sequence ID" value="KAF7182469.1"/>
    <property type="molecule type" value="Genomic_DNA"/>
</dbReference>
<dbReference type="GO" id="GO:0006351">
    <property type="term" value="P:DNA-templated transcription"/>
    <property type="evidence" value="ECO:0007669"/>
    <property type="project" value="InterPro"/>
</dbReference>
<evidence type="ECO:0000256" key="6">
    <source>
        <dbReference type="SAM" id="MobiDB-lite"/>
    </source>
</evidence>
<feature type="compositionally biased region" description="Polar residues" evidence="6">
    <location>
        <begin position="25"/>
        <end position="44"/>
    </location>
</feature>
<keyword evidence="9" id="KW-1185">Reference proteome</keyword>
<dbReference type="Pfam" id="PF04082">
    <property type="entry name" value="Fungal_trans"/>
    <property type="match status" value="1"/>
</dbReference>
<evidence type="ECO:0000256" key="4">
    <source>
        <dbReference type="ARBA" id="ARBA00023242"/>
    </source>
</evidence>
<dbReference type="GO" id="GO:0003677">
    <property type="term" value="F:DNA binding"/>
    <property type="evidence" value="ECO:0007669"/>
    <property type="project" value="InterPro"/>
</dbReference>
<feature type="coiled-coil region" evidence="5">
    <location>
        <begin position="102"/>
        <end position="252"/>
    </location>
</feature>
<organism evidence="8 9">
    <name type="scientific">Aspergillus felis</name>
    <dbReference type="NCBI Taxonomy" id="1287682"/>
    <lineage>
        <taxon>Eukaryota</taxon>
        <taxon>Fungi</taxon>
        <taxon>Dikarya</taxon>
        <taxon>Ascomycota</taxon>
        <taxon>Pezizomycotina</taxon>
        <taxon>Eurotiomycetes</taxon>
        <taxon>Eurotiomycetidae</taxon>
        <taxon>Eurotiales</taxon>
        <taxon>Aspergillaceae</taxon>
        <taxon>Aspergillus</taxon>
        <taxon>Aspergillus subgen. Fumigati</taxon>
    </lineage>
</organism>
<feature type="compositionally biased region" description="Basic and acidic residues" evidence="6">
    <location>
        <begin position="993"/>
        <end position="1002"/>
    </location>
</feature>
<dbReference type="Proteomes" id="UP000641853">
    <property type="component" value="Unassembled WGS sequence"/>
</dbReference>
<feature type="compositionally biased region" description="Basic and acidic residues" evidence="6">
    <location>
        <begin position="954"/>
        <end position="976"/>
    </location>
</feature>
<evidence type="ECO:0000313" key="8">
    <source>
        <dbReference type="EMBL" id="KAF7182469.1"/>
    </source>
</evidence>
<feature type="domain" description="Xylanolytic transcriptional activator regulatory" evidence="7">
    <location>
        <begin position="1298"/>
        <end position="1371"/>
    </location>
</feature>
<sequence length="1648" mass="185888">MLAETLQRIDYKAREHKMVFRKQRPTSNASPRTQENQTATQSLRLHNRAISKRHPANGKKVPSAKRTMTLASDNGGSQLSEEDLFQLLINRMRVREENEIAASDLQERMEADMSELAEENKTLKHQLETIDNQLQRSKCQTKTYRAQIENWKAKLVKFKGILNELGAEYRNLRNENLRLKESKATLENERIEIESSIEDARRQISQAVALVGEERNQLVESEKKIEAMTLALKNAEEKTVFVQTQLMEERRRSSILESYIHNNSRVQTKQLAVIRTEQQEMLSKLNSAFDILGQSVNSSQAATQTTLELTLEKSFSLVRELSEQLSRDRVDIQQCNDIVHKIFSSVNTFDSKLNEGLERTFALNENVAHNLREQLKLFENNNGCHMALLKQLGLNEEQYNAVRERLEALEPSMHKINSSLTTLNEKEIDLAQHITQLQKSISEGQNPALATDVCGLSMENAALKDQIEQLSIKMSSAEENAKAKELETEEAKRALLEATAKMQEEMKRAQDFEAEAVSLRQTTISIETKIREELNRASVISRDQTKARFEQQIHKLLREKVEAEKDMVTIRESLAEAQASMVINVESYEGRFTNGLQAEREHAAKKQRDELEAMVLQREQHIHELEDFRTQEAAQMSEQETELELLRKSEAAALAQQKTISQQLDEVQGRIVELNDRLSSKDLEFENLQKKLDTCQSGLLEKEEELTQVKKELCAAESAKSNLETGKGKAESEIHALLKRLQDSERWMKNIKEAITRPDDPSIGGPLPGTWDKLKDYLSSTDNDNPCSDSQRTTVPAAPNVSNATGCVQTTEVIYRTQSFQGGGLSSPVQINARTGNIDAVGHCERPGSSTEIVPFSSIRQQLSPASGSSLSPEPSDLAEMLDLTPKNKSSQGDTVVETPKEKNEKGNAATSHKADSLDLGMIGGQSRSSQHQPLKLNSLATETADGHTNATEEQEKQRTVTFETENKATRIEKRKFSATVENPPEESASENRLVERPERTTKRTYSRFQRSPKSKRSPKFSNQSNASPASELSNRGTHAENQYTSNDKRARVSVAPSNPGTRGQAQGTTNYLERRTTPARSSSPSALAPEGDTNTPRSTALRTTPTQGFLLKDGTSTRYVNELFFSRVLEKENELQSAINTPTSTNSSEWGSLTAGFDGLISNPQLSVDIHPLYPSRRQATQLWQSYLNNVDVLLKVLHVPTTQPVIYAAINNTKDISLDQSALLFSIYYAAVTSLRAADILLMFGEDRQSVLKRFQRGLEVSLHMAKFLDSPTIISLQAMSIYLLCYRHHNGGRSGWILNGIVLRMAQCIGLHRDGEQFHLPPFECEIRRRLWYQILNYDARVSEDHALSTNGFGGFSDTKMPLNVDDRDIYPTMEVAPVLEPRWREMTLFLVAAEMNQALRKVYQLSVAVLNGNDKMASLEQLLRTITTRIKDCYLQHCDSNIPIQKAAVLLGQVQIGKLNLFVNQQYLRGLSAEESAARATEQTLLLACDTIDIGNELKTDELLSNFHWLFSAFTQYHLLTYTLWHLCVQPGVRCVDRAWQVVDRSFELVENPSWPSPGPKWNVLRNLRDKALDIRRSFSSSHFTSNQDSSKNPVIPRTTGQLVDDSRREVVPSSIMGLEDMDWNLDSICFPDWDPSSLWLAGP</sequence>
<feature type="coiled-coil region" evidence="5">
    <location>
        <begin position="657"/>
        <end position="705"/>
    </location>
</feature>
<evidence type="ECO:0000256" key="5">
    <source>
        <dbReference type="SAM" id="Coils"/>
    </source>
</evidence>
<dbReference type="CDD" id="cd12148">
    <property type="entry name" value="fungal_TF_MHR"/>
    <property type="match status" value="1"/>
</dbReference>
<evidence type="ECO:0000313" key="9">
    <source>
        <dbReference type="Proteomes" id="UP000641853"/>
    </source>
</evidence>
<feature type="compositionally biased region" description="Basic residues" evidence="6">
    <location>
        <begin position="1003"/>
        <end position="1019"/>
    </location>
</feature>
<dbReference type="PANTHER" id="PTHR31001:SF57">
    <property type="entry name" value="ZN(II)2CYS6 TRANSCRIPTION FACTOR (EUROFUNG)"/>
    <property type="match status" value="1"/>
</dbReference>
<keyword evidence="5" id="KW-0175">Coiled coil</keyword>
<feature type="compositionally biased region" description="Polar residues" evidence="6">
    <location>
        <begin position="1023"/>
        <end position="1046"/>
    </location>
</feature>
<dbReference type="GO" id="GO:0008270">
    <property type="term" value="F:zinc ion binding"/>
    <property type="evidence" value="ECO:0007669"/>
    <property type="project" value="InterPro"/>
</dbReference>
<name>A0A8H6QZS9_9EURO</name>
<feature type="region of interest" description="Disordered" evidence="6">
    <location>
        <begin position="885"/>
        <end position="1109"/>
    </location>
</feature>
<feature type="compositionally biased region" description="Polar residues" evidence="6">
    <location>
        <begin position="1093"/>
        <end position="1108"/>
    </location>
</feature>
<feature type="compositionally biased region" description="Low complexity" evidence="6">
    <location>
        <begin position="1079"/>
        <end position="1090"/>
    </location>
</feature>
<feature type="compositionally biased region" description="Polar residues" evidence="6">
    <location>
        <begin position="939"/>
        <end position="952"/>
    </location>
</feature>
<feature type="coiled-coil region" evidence="5">
    <location>
        <begin position="460"/>
        <end position="522"/>
    </location>
</feature>
<feature type="coiled-coil region" evidence="5">
    <location>
        <begin position="546"/>
        <end position="580"/>
    </location>
</feature>
<gene>
    <name evidence="8" type="ORF">CNMCM7691_002039</name>
</gene>
<keyword evidence="4" id="KW-0539">Nucleus</keyword>
<keyword evidence="2" id="KW-0805">Transcription regulation</keyword>
<protein>
    <recommendedName>
        <fullName evidence="7">Xylanolytic transcriptional activator regulatory domain-containing protein</fullName>
    </recommendedName>
</protein>
<dbReference type="GO" id="GO:0005634">
    <property type="term" value="C:nucleus"/>
    <property type="evidence" value="ECO:0007669"/>
    <property type="project" value="UniProtKB-SubCell"/>
</dbReference>
<keyword evidence="3" id="KW-0804">Transcription</keyword>
<proteinExistence type="predicted"/>
<dbReference type="InterPro" id="IPR050613">
    <property type="entry name" value="Sec_Metabolite_Reg"/>
</dbReference>